<name>A0A811VGM5_CERCA</name>
<dbReference type="AlphaFoldDB" id="A0A811VGM5"/>
<reference evidence="1" key="1">
    <citation type="submission" date="2020-11" db="EMBL/GenBank/DDBJ databases">
        <authorList>
            <person name="Whitehead M."/>
        </authorList>
    </citation>
    <scope>NUCLEOTIDE SEQUENCE</scope>
    <source>
        <strain evidence="1">EGII</strain>
    </source>
</reference>
<dbReference type="Proteomes" id="UP000606786">
    <property type="component" value="Unassembled WGS sequence"/>
</dbReference>
<dbReference type="EMBL" id="CAJHJT010000056">
    <property type="protein sequence ID" value="CAD7014397.1"/>
    <property type="molecule type" value="Genomic_DNA"/>
</dbReference>
<gene>
    <name evidence="1" type="ORF">CCAP1982_LOCUS22391</name>
</gene>
<comment type="caution">
    <text evidence="1">The sequence shown here is derived from an EMBL/GenBank/DDBJ whole genome shotgun (WGS) entry which is preliminary data.</text>
</comment>
<keyword evidence="2" id="KW-1185">Reference proteome</keyword>
<sequence length="146" mass="16818">MTHDHDWRKLRPQCLKISPDAYQEELSGAMKVIALNCDEKFPLLNLRASMHVRVSAAADSRTQKHTKHTRTYVCRFGIIPIAKPVKEMSRQWPNAYGYGDIFNPTGWTVVPKKCPKEMVAQQRPWSRVLTSFNSETEKCKATVDRD</sequence>
<evidence type="ECO:0000313" key="2">
    <source>
        <dbReference type="Proteomes" id="UP000606786"/>
    </source>
</evidence>
<protein>
    <submittedName>
        <fullName evidence="1">(Mediterranean fruit fly) hypothetical protein</fullName>
    </submittedName>
</protein>
<organism evidence="1 2">
    <name type="scientific">Ceratitis capitata</name>
    <name type="common">Mediterranean fruit fly</name>
    <name type="synonym">Tephritis capitata</name>
    <dbReference type="NCBI Taxonomy" id="7213"/>
    <lineage>
        <taxon>Eukaryota</taxon>
        <taxon>Metazoa</taxon>
        <taxon>Ecdysozoa</taxon>
        <taxon>Arthropoda</taxon>
        <taxon>Hexapoda</taxon>
        <taxon>Insecta</taxon>
        <taxon>Pterygota</taxon>
        <taxon>Neoptera</taxon>
        <taxon>Endopterygota</taxon>
        <taxon>Diptera</taxon>
        <taxon>Brachycera</taxon>
        <taxon>Muscomorpha</taxon>
        <taxon>Tephritoidea</taxon>
        <taxon>Tephritidae</taxon>
        <taxon>Ceratitis</taxon>
        <taxon>Ceratitis</taxon>
    </lineage>
</organism>
<proteinExistence type="predicted"/>
<accession>A0A811VGM5</accession>
<evidence type="ECO:0000313" key="1">
    <source>
        <dbReference type="EMBL" id="CAD7014397.1"/>
    </source>
</evidence>